<dbReference type="KEGG" id="crw:CROST_029750"/>
<gene>
    <name evidence="1" type="ORF">CROST_029750</name>
</gene>
<dbReference type="InterPro" id="IPR029044">
    <property type="entry name" value="Nucleotide-diphossugar_trans"/>
</dbReference>
<accession>A0A1S8L462</accession>
<organism evidence="1 2">
    <name type="scientific">Clostridium felsineum</name>
    <dbReference type="NCBI Taxonomy" id="36839"/>
    <lineage>
        <taxon>Bacteria</taxon>
        <taxon>Bacillati</taxon>
        <taxon>Bacillota</taxon>
        <taxon>Clostridia</taxon>
        <taxon>Eubacteriales</taxon>
        <taxon>Clostridiaceae</taxon>
        <taxon>Clostridium</taxon>
    </lineage>
</organism>
<dbReference type="Gene3D" id="3.90.550.10">
    <property type="entry name" value="Spore Coat Polysaccharide Biosynthesis Protein SpsA, Chain A"/>
    <property type="match status" value="1"/>
</dbReference>
<reference evidence="1 2" key="1">
    <citation type="submission" date="2022-04" db="EMBL/GenBank/DDBJ databases">
        <title>Genome sequence of C. roseum typestrain.</title>
        <authorList>
            <person name="Poehlein A."/>
            <person name="Schoch T."/>
            <person name="Duerre P."/>
            <person name="Daniel R."/>
        </authorList>
    </citation>
    <scope>NUCLEOTIDE SEQUENCE [LARGE SCALE GENOMIC DNA]</scope>
    <source>
        <strain evidence="1 2">DSM 7320</strain>
    </source>
</reference>
<keyword evidence="2" id="KW-1185">Reference proteome</keyword>
<dbReference type="GO" id="GO:0016758">
    <property type="term" value="F:hexosyltransferase activity"/>
    <property type="evidence" value="ECO:0007669"/>
    <property type="project" value="UniProtKB-ARBA"/>
</dbReference>
<dbReference type="EMBL" id="CP096983">
    <property type="protein sequence ID" value="URZ12258.1"/>
    <property type="molecule type" value="Genomic_DNA"/>
</dbReference>
<dbReference type="InterPro" id="IPR001173">
    <property type="entry name" value="Glyco_trans_2-like"/>
</dbReference>
<protein>
    <submittedName>
        <fullName evidence="1">Uncharacterized protein</fullName>
    </submittedName>
</protein>
<sequence length="269" mass="31376">MISVKSDIKIKVSVLIITYNQSRFIEKAIKSALLQKTTFKYEIIVMDDSSKDGTLNIANKYREKYPDQIKVFSNINNLGITKNYKEGFKKCTGEYIAILEGDDYWISRRKLQLESDFLDRHTGYSAVFNRFVVYNTIYNTKQTQAWNNSFSYETITTKKLTLGNVIGNFSACMYRKVCVNKLKSSLYDMVVYDWMFNIAISEKGPIAYLPQICSVYRVHSKGKWSGKSERSKILMTLKLIDKYNKFLGFKYDNNFKIVKKVIYNELIKS</sequence>
<dbReference type="AlphaFoldDB" id="A0A1S8L462"/>
<dbReference type="PANTHER" id="PTHR22916">
    <property type="entry name" value="GLYCOSYLTRANSFERASE"/>
    <property type="match status" value="1"/>
</dbReference>
<dbReference type="STRING" id="84029.CROST_26420"/>
<dbReference type="Pfam" id="PF00535">
    <property type="entry name" value="Glycos_transf_2"/>
    <property type="match status" value="1"/>
</dbReference>
<evidence type="ECO:0000313" key="1">
    <source>
        <dbReference type="EMBL" id="URZ12258.1"/>
    </source>
</evidence>
<dbReference type="Proteomes" id="UP000190951">
    <property type="component" value="Chromosome"/>
</dbReference>
<proteinExistence type="predicted"/>
<dbReference type="PANTHER" id="PTHR22916:SF3">
    <property type="entry name" value="UDP-GLCNAC:BETAGAL BETA-1,3-N-ACETYLGLUCOSAMINYLTRANSFERASE-LIKE PROTEIN 1"/>
    <property type="match status" value="1"/>
</dbReference>
<dbReference type="SUPFAM" id="SSF53448">
    <property type="entry name" value="Nucleotide-diphospho-sugar transferases"/>
    <property type="match status" value="1"/>
</dbReference>
<evidence type="ECO:0000313" key="2">
    <source>
        <dbReference type="Proteomes" id="UP000190951"/>
    </source>
</evidence>
<name>A0A1S8L462_9CLOT</name>